<proteinExistence type="predicted"/>
<sequence length="316" mass="33806">MKNIFLKSTLFSLVFLFFACSDTDVITDQVFEDTTTGGILRTLESTTDLPIGLADTGVELLLEVQDEEDGDLSDFIEVYASFRHITGGGANDRDEVLLKTVPNSEWTYGERLPRALVTATLPELQAALSLGDDDFTGGDRFIIRVELVFKDGRRFSDYNSSATVLGNLFFASPFVYNANVTCVVPEESFLGSYTVTAAGPGVNGLQVWEVGTVVTLVAEGGPTRRSFDIQHIPSAGVGQDPTTFAFDLVCGNVNIAANQSTGLQCTSGLFYGPAPSGNTGSYNAGDDSSITFIFTDNAEGDCDEAPQNVTATLTKN</sequence>
<keyword evidence="1" id="KW-0732">Signal</keyword>
<dbReference type="Proteomes" id="UP000652231">
    <property type="component" value="Unassembled WGS sequence"/>
</dbReference>
<evidence type="ECO:0000313" key="3">
    <source>
        <dbReference type="Proteomes" id="UP000652231"/>
    </source>
</evidence>
<accession>A0A8J2V932</accession>
<evidence type="ECO:0000313" key="2">
    <source>
        <dbReference type="EMBL" id="GGD88032.1"/>
    </source>
</evidence>
<evidence type="ECO:0008006" key="4">
    <source>
        <dbReference type="Google" id="ProtNLM"/>
    </source>
</evidence>
<feature type="chain" id="PRO_5035288488" description="Lipoprotein" evidence="1">
    <location>
        <begin position="22"/>
        <end position="316"/>
    </location>
</feature>
<dbReference type="PROSITE" id="PS51257">
    <property type="entry name" value="PROKAR_LIPOPROTEIN"/>
    <property type="match status" value="1"/>
</dbReference>
<dbReference type="RefSeq" id="WP_188440119.1">
    <property type="nucleotide sequence ID" value="NZ_BMGK01000003.1"/>
</dbReference>
<comment type="caution">
    <text evidence="2">The sequence shown here is derived from an EMBL/GenBank/DDBJ whole genome shotgun (WGS) entry which is preliminary data.</text>
</comment>
<reference evidence="2" key="1">
    <citation type="journal article" date="2014" name="Int. J. Syst. Evol. Microbiol.">
        <title>Complete genome sequence of Corynebacterium casei LMG S-19264T (=DSM 44701T), isolated from a smear-ripened cheese.</title>
        <authorList>
            <consortium name="US DOE Joint Genome Institute (JGI-PGF)"/>
            <person name="Walter F."/>
            <person name="Albersmeier A."/>
            <person name="Kalinowski J."/>
            <person name="Ruckert C."/>
        </authorList>
    </citation>
    <scope>NUCLEOTIDE SEQUENCE</scope>
    <source>
        <strain evidence="2">CGMCC 1.12924</strain>
    </source>
</reference>
<reference evidence="2" key="2">
    <citation type="submission" date="2020-09" db="EMBL/GenBank/DDBJ databases">
        <authorList>
            <person name="Sun Q."/>
            <person name="Zhou Y."/>
        </authorList>
    </citation>
    <scope>NUCLEOTIDE SEQUENCE</scope>
    <source>
        <strain evidence="2">CGMCC 1.12924</strain>
    </source>
</reference>
<name>A0A8J2V932_9FLAO</name>
<protein>
    <recommendedName>
        <fullName evidence="4">Lipoprotein</fullName>
    </recommendedName>
</protein>
<keyword evidence="3" id="KW-1185">Reference proteome</keyword>
<organism evidence="2 3">
    <name type="scientific">Planktosalinus lacus</name>
    <dbReference type="NCBI Taxonomy" id="1526573"/>
    <lineage>
        <taxon>Bacteria</taxon>
        <taxon>Pseudomonadati</taxon>
        <taxon>Bacteroidota</taxon>
        <taxon>Flavobacteriia</taxon>
        <taxon>Flavobacteriales</taxon>
        <taxon>Flavobacteriaceae</taxon>
        <taxon>Planktosalinus</taxon>
    </lineage>
</organism>
<gene>
    <name evidence="2" type="ORF">GCM10011312_10000</name>
</gene>
<evidence type="ECO:0000256" key="1">
    <source>
        <dbReference type="SAM" id="SignalP"/>
    </source>
</evidence>
<dbReference type="AlphaFoldDB" id="A0A8J2V932"/>
<dbReference type="EMBL" id="BMGK01000003">
    <property type="protein sequence ID" value="GGD88032.1"/>
    <property type="molecule type" value="Genomic_DNA"/>
</dbReference>
<feature type="signal peptide" evidence="1">
    <location>
        <begin position="1"/>
        <end position="21"/>
    </location>
</feature>